<gene>
    <name evidence="1" type="ORF">SCLTRI_LOCUS4295</name>
</gene>
<keyword evidence="2" id="KW-1185">Reference proteome</keyword>
<sequence length="118" mass="13186">MINAAFCMGQDLTRKGLMLAGSSHGTNHVHPSWSAKMKNVCWAISVLKKRVQKLERVVVLPKRCIMLIGLEIGYRGVLVLDLGDETFPQIPVFCRVFHNGEIGISGGMYVKSNGIWEW</sequence>
<dbReference type="AlphaFoldDB" id="A0A8H2VUR7"/>
<dbReference type="EMBL" id="CAJHIA010000012">
    <property type="protein sequence ID" value="CAD6444503.1"/>
    <property type="molecule type" value="Genomic_DNA"/>
</dbReference>
<dbReference type="Proteomes" id="UP000624404">
    <property type="component" value="Unassembled WGS sequence"/>
</dbReference>
<proteinExistence type="predicted"/>
<evidence type="ECO:0000313" key="1">
    <source>
        <dbReference type="EMBL" id="CAD6444503.1"/>
    </source>
</evidence>
<evidence type="ECO:0000313" key="2">
    <source>
        <dbReference type="Proteomes" id="UP000624404"/>
    </source>
</evidence>
<accession>A0A8H2VUR7</accession>
<reference evidence="1" key="1">
    <citation type="submission" date="2020-10" db="EMBL/GenBank/DDBJ databases">
        <authorList>
            <person name="Kusch S."/>
        </authorList>
    </citation>
    <scope>NUCLEOTIDE SEQUENCE</scope>
    <source>
        <strain evidence="1">SwB9</strain>
    </source>
</reference>
<protein>
    <submittedName>
        <fullName evidence="1">210e26d9-f628-4b28-acc6-e2023f100196</fullName>
    </submittedName>
</protein>
<organism evidence="1 2">
    <name type="scientific">Sclerotinia trifoliorum</name>
    <dbReference type="NCBI Taxonomy" id="28548"/>
    <lineage>
        <taxon>Eukaryota</taxon>
        <taxon>Fungi</taxon>
        <taxon>Dikarya</taxon>
        <taxon>Ascomycota</taxon>
        <taxon>Pezizomycotina</taxon>
        <taxon>Leotiomycetes</taxon>
        <taxon>Helotiales</taxon>
        <taxon>Sclerotiniaceae</taxon>
        <taxon>Sclerotinia</taxon>
    </lineage>
</organism>
<comment type="caution">
    <text evidence="1">The sequence shown here is derived from an EMBL/GenBank/DDBJ whole genome shotgun (WGS) entry which is preliminary data.</text>
</comment>
<name>A0A8H2VUR7_9HELO</name>